<name>A0AA88AGT3_FICCA</name>
<reference evidence="3" key="1">
    <citation type="submission" date="2023-07" db="EMBL/GenBank/DDBJ databases">
        <title>draft genome sequence of fig (Ficus carica).</title>
        <authorList>
            <person name="Takahashi T."/>
            <person name="Nishimura K."/>
        </authorList>
    </citation>
    <scope>NUCLEOTIDE SEQUENCE</scope>
</reference>
<dbReference type="InterPro" id="IPR044822">
    <property type="entry name" value="Myb_DNA-bind_4"/>
</dbReference>
<dbReference type="Gene3D" id="1.10.10.60">
    <property type="entry name" value="Homeodomain-like"/>
    <property type="match status" value="1"/>
</dbReference>
<evidence type="ECO:0000313" key="3">
    <source>
        <dbReference type="EMBL" id="GMN50497.1"/>
    </source>
</evidence>
<feature type="region of interest" description="Disordered" evidence="1">
    <location>
        <begin position="304"/>
        <end position="346"/>
    </location>
</feature>
<dbReference type="PANTHER" id="PTHR31307">
    <property type="entry name" value="TRIHELIX TRANSCRIPTION FACTOR ASIL2"/>
    <property type="match status" value="1"/>
</dbReference>
<feature type="region of interest" description="Disordered" evidence="1">
    <location>
        <begin position="396"/>
        <end position="429"/>
    </location>
</feature>
<evidence type="ECO:0000259" key="2">
    <source>
        <dbReference type="PROSITE" id="PS51029"/>
    </source>
</evidence>
<protein>
    <recommendedName>
        <fullName evidence="2">MADF domain-containing protein</fullName>
    </recommendedName>
</protein>
<proteinExistence type="predicted"/>
<evidence type="ECO:0000313" key="4">
    <source>
        <dbReference type="Proteomes" id="UP001187192"/>
    </source>
</evidence>
<dbReference type="GO" id="GO:0000976">
    <property type="term" value="F:transcription cis-regulatory region binding"/>
    <property type="evidence" value="ECO:0007669"/>
    <property type="project" value="TreeGrafter"/>
</dbReference>
<dbReference type="PROSITE" id="PS51029">
    <property type="entry name" value="MADF"/>
    <property type="match status" value="1"/>
</dbReference>
<accession>A0AA88AGT3</accession>
<dbReference type="Pfam" id="PF13837">
    <property type="entry name" value="Myb_DNA-bind_4"/>
    <property type="match status" value="1"/>
</dbReference>
<dbReference type="InterPro" id="IPR044823">
    <property type="entry name" value="ASIL1/2-like"/>
</dbReference>
<comment type="caution">
    <text evidence="3">The sequence shown here is derived from an EMBL/GenBank/DDBJ whole genome shotgun (WGS) entry which is preliminary data.</text>
</comment>
<organism evidence="3 4">
    <name type="scientific">Ficus carica</name>
    <name type="common">Common fig</name>
    <dbReference type="NCBI Taxonomy" id="3494"/>
    <lineage>
        <taxon>Eukaryota</taxon>
        <taxon>Viridiplantae</taxon>
        <taxon>Streptophyta</taxon>
        <taxon>Embryophyta</taxon>
        <taxon>Tracheophyta</taxon>
        <taxon>Spermatophyta</taxon>
        <taxon>Magnoliopsida</taxon>
        <taxon>eudicotyledons</taxon>
        <taxon>Gunneridae</taxon>
        <taxon>Pentapetalae</taxon>
        <taxon>rosids</taxon>
        <taxon>fabids</taxon>
        <taxon>Rosales</taxon>
        <taxon>Moraceae</taxon>
        <taxon>Ficeae</taxon>
        <taxon>Ficus</taxon>
    </lineage>
</organism>
<gene>
    <name evidence="3" type="ORF">TIFTF001_019652</name>
</gene>
<keyword evidence="4" id="KW-1185">Reference proteome</keyword>
<dbReference type="EMBL" id="BTGU01000034">
    <property type="protein sequence ID" value="GMN50497.1"/>
    <property type="molecule type" value="Genomic_DNA"/>
</dbReference>
<evidence type="ECO:0000256" key="1">
    <source>
        <dbReference type="SAM" id="MobiDB-lite"/>
    </source>
</evidence>
<sequence length="429" mass="49986">MYPNQILDPNQHGICSFFLPSSHLSDFIFVPSNFCKTLGFKFPISRANCRESSCLFDRPTSIDSKFVAFLSSVSVSEMDDMEDGDSRYPRKSYPLNFSNPRKIRTRDIPFARPIALRYDEEMDERDEEMDREFDDGDVDADFERRPKKRNMKNLIPSYEFAPRAKPLYGGRNLGFEEDWTKRSVFVVLEVWGERFVQLGRRSLRSEDWQEVAEKVTEISKIPRTEMQCRNMLDNLKRKYKKEKMRMEQLGLKSSKWAYFKKIDILMDSPGRQDYSYGLACGVDSGEFVFTNTRVYLDRSNRLDEMRDSPVESENSDEENENGNDSIELPPRRARGGGSSRGSSSSFRMLADSVQKFEEIYGKIESNKRQQMMELENMRKDFCRELELQKKQIMERTQAEIAKIQEEDDEDEDDGGGDEDTGDSAEDLSE</sequence>
<feature type="domain" description="MADF" evidence="2">
    <location>
        <begin position="179"/>
        <end position="270"/>
    </location>
</feature>
<dbReference type="GO" id="GO:0005634">
    <property type="term" value="C:nucleus"/>
    <property type="evidence" value="ECO:0007669"/>
    <property type="project" value="TreeGrafter"/>
</dbReference>
<dbReference type="AlphaFoldDB" id="A0AA88AGT3"/>
<dbReference type="InterPro" id="IPR006578">
    <property type="entry name" value="MADF-dom"/>
</dbReference>
<feature type="compositionally biased region" description="Acidic residues" evidence="1">
    <location>
        <begin position="405"/>
        <end position="429"/>
    </location>
</feature>
<dbReference type="PANTHER" id="PTHR31307:SF8">
    <property type="entry name" value="ALCOHOL DEHYDROGENASE TRANSCRIPTION FACTOR MYB_SANT-LIKE FAMILY PROTEIN"/>
    <property type="match status" value="1"/>
</dbReference>
<dbReference type="Proteomes" id="UP001187192">
    <property type="component" value="Unassembled WGS sequence"/>
</dbReference>